<keyword evidence="3" id="KW-1185">Reference proteome</keyword>
<dbReference type="PROSITE" id="PS50943">
    <property type="entry name" value="HTH_CROC1"/>
    <property type="match status" value="1"/>
</dbReference>
<dbReference type="SMART" id="SM00530">
    <property type="entry name" value="HTH_XRE"/>
    <property type="match status" value="1"/>
</dbReference>
<dbReference type="RefSeq" id="WP_181676741.1">
    <property type="nucleotide sequence ID" value="NZ_JABJVM010000008.1"/>
</dbReference>
<dbReference type="Gene3D" id="1.25.40.10">
    <property type="entry name" value="Tetratricopeptide repeat domain"/>
    <property type="match status" value="1"/>
</dbReference>
<organism evidence="2 3">
    <name type="scientific">Listeria rustica</name>
    <dbReference type="NCBI Taxonomy" id="2713503"/>
    <lineage>
        <taxon>Bacteria</taxon>
        <taxon>Bacillati</taxon>
        <taxon>Bacillota</taxon>
        <taxon>Bacilli</taxon>
        <taxon>Bacillales</taxon>
        <taxon>Listeriaceae</taxon>
        <taxon>Listeria</taxon>
    </lineage>
</organism>
<evidence type="ECO:0000259" key="1">
    <source>
        <dbReference type="PROSITE" id="PS50943"/>
    </source>
</evidence>
<proteinExistence type="predicted"/>
<dbReference type="PANTHER" id="PTHR37038">
    <property type="entry name" value="TRANSCRIPTIONAL REGULATOR-RELATED"/>
    <property type="match status" value="1"/>
</dbReference>
<comment type="caution">
    <text evidence="2">The sequence shown here is derived from an EMBL/GenBank/DDBJ whole genome shotgun (WGS) entry which is preliminary data.</text>
</comment>
<name>A0A7W1T6X8_9LIST</name>
<dbReference type="EMBL" id="JABJVM010000008">
    <property type="protein sequence ID" value="MBA3926588.1"/>
    <property type="molecule type" value="Genomic_DNA"/>
</dbReference>
<dbReference type="Proteomes" id="UP000548787">
    <property type="component" value="Unassembled WGS sequence"/>
</dbReference>
<sequence length="289" mass="33927">MKAIGKTIRQIRLIKSMKQKDFSEVSQAGIANIESSRKNITLDKLISILDDFGMSLREFEYIRNDYKLSPTDNLFLDFTNVKNSVDRVQGKKLLTQLSSHLEEYPTDFIAYCLYIVEDVILKITAQNSYNIESPEAFEIWSILYGRSAWTYQEVYIMSKLFFVFPVELGTSMIDRIEREMANYVDFLKDIHFDATFYTNVGKYYTHQNQFMLGKKYLNQALPLCEKYDRVIIENDVYAYLAIIDYLEGNMEAEAEVLDCVNRFHAMRKPDLAEDLESDWNTFFKEKVLN</sequence>
<dbReference type="GO" id="GO:0003677">
    <property type="term" value="F:DNA binding"/>
    <property type="evidence" value="ECO:0007669"/>
    <property type="project" value="InterPro"/>
</dbReference>
<reference evidence="2 3" key="1">
    <citation type="submission" date="2020-05" db="EMBL/GenBank/DDBJ databases">
        <authorList>
            <person name="Carlin C.R."/>
        </authorList>
    </citation>
    <scope>NUCLEOTIDE SEQUENCE [LARGE SCALE GENOMIC DNA]</scope>
    <source>
        <strain evidence="2 3">FSL W9-0585</strain>
    </source>
</reference>
<evidence type="ECO:0000313" key="2">
    <source>
        <dbReference type="EMBL" id="MBA3926588.1"/>
    </source>
</evidence>
<dbReference type="SUPFAM" id="SSF47413">
    <property type="entry name" value="lambda repressor-like DNA-binding domains"/>
    <property type="match status" value="1"/>
</dbReference>
<protein>
    <submittedName>
        <fullName evidence="2">Helix-turn-helix transcriptional regulator</fullName>
    </submittedName>
</protein>
<dbReference type="InterPro" id="IPR011990">
    <property type="entry name" value="TPR-like_helical_dom_sf"/>
</dbReference>
<reference evidence="2 3" key="2">
    <citation type="submission" date="2020-08" db="EMBL/GenBank/DDBJ databases">
        <title>Listeria ohnekaius sp. nov. and Listeria portnoyii sp. nov. isolated from non-agricultural and natural environments.</title>
        <authorList>
            <person name="Weller D."/>
            <person name="Belias A.M."/>
            <person name="Liao J."/>
            <person name="Guo S."/>
            <person name="Orsi R.H."/>
            <person name="Wiedmann M."/>
        </authorList>
    </citation>
    <scope>NUCLEOTIDE SEQUENCE [LARGE SCALE GENOMIC DNA]</scope>
    <source>
        <strain evidence="2 3">FSL W9-0585</strain>
    </source>
</reference>
<feature type="domain" description="HTH cro/C1-type" evidence="1">
    <location>
        <begin position="8"/>
        <end position="59"/>
    </location>
</feature>
<accession>A0A7W1T6X8</accession>
<dbReference type="CDD" id="cd00093">
    <property type="entry name" value="HTH_XRE"/>
    <property type="match status" value="1"/>
</dbReference>
<dbReference type="PANTHER" id="PTHR37038:SF13">
    <property type="entry name" value="HTH CRO_C1-TYPE DOMAIN-CONTAINING PROTEIN"/>
    <property type="match status" value="1"/>
</dbReference>
<dbReference type="AlphaFoldDB" id="A0A7W1T6X8"/>
<dbReference type="InterPro" id="IPR053163">
    <property type="entry name" value="HTH-type_regulator_Rgg"/>
</dbReference>
<dbReference type="InterPro" id="IPR001387">
    <property type="entry name" value="Cro/C1-type_HTH"/>
</dbReference>
<gene>
    <name evidence="2" type="ORF">HPK16_09555</name>
</gene>
<evidence type="ECO:0000313" key="3">
    <source>
        <dbReference type="Proteomes" id="UP000548787"/>
    </source>
</evidence>
<dbReference type="InterPro" id="IPR010982">
    <property type="entry name" value="Lambda_DNA-bd_dom_sf"/>
</dbReference>